<organism evidence="1">
    <name type="scientific">Arion vulgaris</name>
    <dbReference type="NCBI Taxonomy" id="1028688"/>
    <lineage>
        <taxon>Eukaryota</taxon>
        <taxon>Metazoa</taxon>
        <taxon>Spiralia</taxon>
        <taxon>Lophotrochozoa</taxon>
        <taxon>Mollusca</taxon>
        <taxon>Gastropoda</taxon>
        <taxon>Heterobranchia</taxon>
        <taxon>Euthyneura</taxon>
        <taxon>Panpulmonata</taxon>
        <taxon>Eupulmonata</taxon>
        <taxon>Stylommatophora</taxon>
        <taxon>Helicina</taxon>
        <taxon>Arionoidea</taxon>
        <taxon>Arionidae</taxon>
        <taxon>Arion</taxon>
    </lineage>
</organism>
<gene>
    <name evidence="1" type="primary">ORF128357</name>
</gene>
<evidence type="ECO:0000313" key="1">
    <source>
        <dbReference type="EMBL" id="CEK81866.1"/>
    </source>
</evidence>
<accession>A0A0B7APE1</accession>
<sequence length="77" mass="9249">MLWTTLLKYNYMTASFRLVDLTRLLEQRLRCLEETTRMRPRAISKYPGPYYFDTQTKEKALKYKSQMHMFSGSGKDI</sequence>
<name>A0A0B7APE1_9EUPU</name>
<proteinExistence type="predicted"/>
<reference evidence="1" key="1">
    <citation type="submission" date="2014-12" db="EMBL/GenBank/DDBJ databases">
        <title>Insight into the proteome of Arion vulgaris.</title>
        <authorList>
            <person name="Aradska J."/>
            <person name="Bulat T."/>
            <person name="Smidak R."/>
            <person name="Sarate P."/>
            <person name="Gangsoo J."/>
            <person name="Sialana F."/>
            <person name="Bilban M."/>
            <person name="Lubec G."/>
        </authorList>
    </citation>
    <scope>NUCLEOTIDE SEQUENCE</scope>
    <source>
        <tissue evidence="1">Skin</tissue>
    </source>
</reference>
<dbReference type="AlphaFoldDB" id="A0A0B7APE1"/>
<protein>
    <submittedName>
        <fullName evidence="1">Uncharacterized protein</fullName>
    </submittedName>
</protein>
<dbReference type="EMBL" id="HACG01035001">
    <property type="protein sequence ID" value="CEK81866.1"/>
    <property type="molecule type" value="Transcribed_RNA"/>
</dbReference>